<proteinExistence type="predicted"/>
<sequence>MLVPLAKFFVYTLVPALVMIWCTTLDLWGCISHSFHYVGANPDQFMHILEIIPGRAQDILATIENVIRSLTCNNLKFSALDPVPSMTPSPAPLSSPPLEILAPQVPEEDLVGQELGPKCAPWLLGGILLMGLDSYFPHLSAASSLWTPLQATIPVFHWMVSCWFLPPGWEPNLFILAPLSYIKLMHPELSSVAGNEDKVKPK</sequence>
<dbReference type="EMBL" id="QTSX02003653">
    <property type="protein sequence ID" value="KAJ9069174.1"/>
    <property type="molecule type" value="Genomic_DNA"/>
</dbReference>
<evidence type="ECO:0000313" key="1">
    <source>
        <dbReference type="EMBL" id="KAJ9069174.1"/>
    </source>
</evidence>
<name>A0ACC2T3C9_9FUNG</name>
<dbReference type="Proteomes" id="UP001165960">
    <property type="component" value="Unassembled WGS sequence"/>
</dbReference>
<reference evidence="1" key="1">
    <citation type="submission" date="2022-04" db="EMBL/GenBank/DDBJ databases">
        <title>Genome of the entomopathogenic fungus Entomophthora muscae.</title>
        <authorList>
            <person name="Elya C."/>
            <person name="Lovett B.R."/>
            <person name="Lee E."/>
            <person name="Macias A.M."/>
            <person name="Hajek A.E."/>
            <person name="De Bivort B.L."/>
            <person name="Kasson M.T."/>
            <person name="De Fine Licht H.H."/>
            <person name="Stajich J.E."/>
        </authorList>
    </citation>
    <scope>NUCLEOTIDE SEQUENCE</scope>
    <source>
        <strain evidence="1">Berkeley</strain>
    </source>
</reference>
<comment type="caution">
    <text evidence="1">The sequence shown here is derived from an EMBL/GenBank/DDBJ whole genome shotgun (WGS) entry which is preliminary data.</text>
</comment>
<organism evidence="1 2">
    <name type="scientific">Entomophthora muscae</name>
    <dbReference type="NCBI Taxonomy" id="34485"/>
    <lineage>
        <taxon>Eukaryota</taxon>
        <taxon>Fungi</taxon>
        <taxon>Fungi incertae sedis</taxon>
        <taxon>Zoopagomycota</taxon>
        <taxon>Entomophthoromycotina</taxon>
        <taxon>Entomophthoromycetes</taxon>
        <taxon>Entomophthorales</taxon>
        <taxon>Entomophthoraceae</taxon>
        <taxon>Entomophthora</taxon>
    </lineage>
</organism>
<gene>
    <name evidence="1" type="ORF">DSO57_1021317</name>
</gene>
<evidence type="ECO:0000313" key="2">
    <source>
        <dbReference type="Proteomes" id="UP001165960"/>
    </source>
</evidence>
<accession>A0ACC2T3C9</accession>
<keyword evidence="2" id="KW-1185">Reference proteome</keyword>
<protein>
    <submittedName>
        <fullName evidence="1">Uncharacterized protein</fullName>
    </submittedName>
</protein>